<protein>
    <submittedName>
        <fullName evidence="6">Oxidoreductase P35 (P35_oxidoreductase ) (Polysaccharide utilization locus H protein P35) (PUL H protein P35)</fullName>
    </submittedName>
</protein>
<dbReference type="InterPro" id="IPR055170">
    <property type="entry name" value="GFO_IDH_MocA-like_dom"/>
</dbReference>
<dbReference type="Proteomes" id="UP001152797">
    <property type="component" value="Unassembled WGS sequence"/>
</dbReference>
<dbReference type="Gene3D" id="3.40.50.720">
    <property type="entry name" value="NAD(P)-binding Rossmann-like Domain"/>
    <property type="match status" value="1"/>
</dbReference>
<dbReference type="InterPro" id="IPR050463">
    <property type="entry name" value="Gfo/Idh/MocA_oxidrdct_glycsds"/>
</dbReference>
<dbReference type="EMBL" id="CAMXCT030006623">
    <property type="protein sequence ID" value="CAL4804533.1"/>
    <property type="molecule type" value="Genomic_DNA"/>
</dbReference>
<gene>
    <name evidence="5" type="ORF">C1SCF055_LOCUS41880</name>
</gene>
<name>A0A9P1DXD3_9DINO</name>
<dbReference type="Gene3D" id="3.30.360.10">
    <property type="entry name" value="Dihydrodipicolinate Reductase, domain 2"/>
    <property type="match status" value="1"/>
</dbReference>
<accession>A0A9P1DXD3</accession>
<keyword evidence="7" id="KW-1185">Reference proteome</keyword>
<evidence type="ECO:0000313" key="6">
    <source>
        <dbReference type="EMBL" id="CAL4804533.1"/>
    </source>
</evidence>
<dbReference type="GO" id="GO:0016491">
    <property type="term" value="F:oxidoreductase activity"/>
    <property type="evidence" value="ECO:0007669"/>
    <property type="project" value="UniProtKB-KW"/>
</dbReference>
<dbReference type="PANTHER" id="PTHR43818:SF11">
    <property type="entry name" value="BCDNA.GH03377"/>
    <property type="match status" value="1"/>
</dbReference>
<evidence type="ECO:0000313" key="5">
    <source>
        <dbReference type="EMBL" id="CAI4017221.1"/>
    </source>
</evidence>
<sequence length="348" mass="38071">MVLRWGIIGCGDVTEVKSGPAFQSAENSKLVAVMRRDAQKAKDYAERHQVPKWYNTLEGILTDPEVDAIYVATPPGSHLEVALEVAKHGKPCYLEKPMARNLTESMEIAKAFELLSIPLFVAYYRRSYKRFLRLKALLDSGRYGQVSSVQYRLERPAPAPGATPAGWRQDASISGGGLFVDLGSHALDLLDFLFGPLQLRGAAARRPEADPAEPEDSVVVAFACGEQQTTGTGVWNFHSTESSDVLEITTSNAKILLPDFMNGRQVSVKSPDGTVLEEWVEAPPSTVQLPMIQSVTTAILLGDPSLCASDATSALRTARYMDDALETFYGGRADAFWKRVESWGVNSK</sequence>
<comment type="similarity">
    <text evidence="1">Belongs to the Gfo/Idh/MocA family.</text>
</comment>
<dbReference type="InterPro" id="IPR036291">
    <property type="entry name" value="NAD(P)-bd_dom_sf"/>
</dbReference>
<proteinExistence type="inferred from homology"/>
<reference evidence="5" key="1">
    <citation type="submission" date="2022-10" db="EMBL/GenBank/DDBJ databases">
        <authorList>
            <person name="Chen Y."/>
            <person name="Dougan E. K."/>
            <person name="Chan C."/>
            <person name="Rhodes N."/>
            <person name="Thang M."/>
        </authorList>
    </citation>
    <scope>NUCLEOTIDE SEQUENCE</scope>
</reference>
<comment type="caution">
    <text evidence="5">The sequence shown here is derived from an EMBL/GenBank/DDBJ whole genome shotgun (WGS) entry which is preliminary data.</text>
</comment>
<dbReference type="AlphaFoldDB" id="A0A9P1DXD3"/>
<dbReference type="SUPFAM" id="SSF51735">
    <property type="entry name" value="NAD(P)-binding Rossmann-fold domains"/>
    <property type="match status" value="1"/>
</dbReference>
<evidence type="ECO:0000313" key="7">
    <source>
        <dbReference type="Proteomes" id="UP001152797"/>
    </source>
</evidence>
<evidence type="ECO:0000259" key="3">
    <source>
        <dbReference type="Pfam" id="PF01408"/>
    </source>
</evidence>
<dbReference type="PANTHER" id="PTHR43818">
    <property type="entry name" value="BCDNA.GH03377"/>
    <property type="match status" value="1"/>
</dbReference>
<dbReference type="SUPFAM" id="SSF55347">
    <property type="entry name" value="Glyceraldehyde-3-phosphate dehydrogenase-like, C-terminal domain"/>
    <property type="match status" value="1"/>
</dbReference>
<reference evidence="6 7" key="2">
    <citation type="submission" date="2024-05" db="EMBL/GenBank/DDBJ databases">
        <authorList>
            <person name="Chen Y."/>
            <person name="Shah S."/>
            <person name="Dougan E. K."/>
            <person name="Thang M."/>
            <person name="Chan C."/>
        </authorList>
    </citation>
    <scope>NUCLEOTIDE SEQUENCE [LARGE SCALE GENOMIC DNA]</scope>
</reference>
<dbReference type="EMBL" id="CAMXCT020006623">
    <property type="protein sequence ID" value="CAL1170596.1"/>
    <property type="molecule type" value="Genomic_DNA"/>
</dbReference>
<evidence type="ECO:0000256" key="1">
    <source>
        <dbReference type="ARBA" id="ARBA00010928"/>
    </source>
</evidence>
<dbReference type="Pfam" id="PF22725">
    <property type="entry name" value="GFO_IDH_MocA_C3"/>
    <property type="match status" value="1"/>
</dbReference>
<dbReference type="Pfam" id="PF01408">
    <property type="entry name" value="GFO_IDH_MocA"/>
    <property type="match status" value="1"/>
</dbReference>
<dbReference type="InterPro" id="IPR000683">
    <property type="entry name" value="Gfo/Idh/MocA-like_OxRdtase_N"/>
</dbReference>
<feature type="domain" description="GFO/IDH/MocA-like oxidoreductase" evidence="4">
    <location>
        <begin position="131"/>
        <end position="254"/>
    </location>
</feature>
<keyword evidence="2" id="KW-0560">Oxidoreductase</keyword>
<dbReference type="EMBL" id="CAMXCT010006623">
    <property type="protein sequence ID" value="CAI4017221.1"/>
    <property type="molecule type" value="Genomic_DNA"/>
</dbReference>
<dbReference type="GO" id="GO:0000166">
    <property type="term" value="F:nucleotide binding"/>
    <property type="evidence" value="ECO:0007669"/>
    <property type="project" value="InterPro"/>
</dbReference>
<evidence type="ECO:0000256" key="2">
    <source>
        <dbReference type="ARBA" id="ARBA00023002"/>
    </source>
</evidence>
<feature type="domain" description="Gfo/Idh/MocA-like oxidoreductase N-terminal" evidence="3">
    <location>
        <begin position="3"/>
        <end position="121"/>
    </location>
</feature>
<evidence type="ECO:0000259" key="4">
    <source>
        <dbReference type="Pfam" id="PF22725"/>
    </source>
</evidence>
<dbReference type="OrthoDB" id="446809at2759"/>
<organism evidence="5">
    <name type="scientific">Cladocopium goreaui</name>
    <dbReference type="NCBI Taxonomy" id="2562237"/>
    <lineage>
        <taxon>Eukaryota</taxon>
        <taxon>Sar</taxon>
        <taxon>Alveolata</taxon>
        <taxon>Dinophyceae</taxon>
        <taxon>Suessiales</taxon>
        <taxon>Symbiodiniaceae</taxon>
        <taxon>Cladocopium</taxon>
    </lineage>
</organism>